<dbReference type="Pfam" id="PF03401">
    <property type="entry name" value="TctC"/>
    <property type="match status" value="1"/>
</dbReference>
<keyword evidence="2" id="KW-0732">Signal</keyword>
<dbReference type="InterPro" id="IPR042100">
    <property type="entry name" value="Bug_dom1"/>
</dbReference>
<feature type="chain" id="PRO_5024326058" evidence="2">
    <location>
        <begin position="41"/>
        <end position="347"/>
    </location>
</feature>
<dbReference type="Proteomes" id="UP000324324">
    <property type="component" value="Unassembled WGS sequence"/>
</dbReference>
<evidence type="ECO:0000256" key="1">
    <source>
        <dbReference type="ARBA" id="ARBA00006987"/>
    </source>
</evidence>
<dbReference type="Gene3D" id="3.40.190.10">
    <property type="entry name" value="Periplasmic binding protein-like II"/>
    <property type="match status" value="1"/>
</dbReference>
<dbReference type="Gene3D" id="3.40.190.150">
    <property type="entry name" value="Bordetella uptake gene, domain 1"/>
    <property type="match status" value="1"/>
</dbReference>
<dbReference type="RefSeq" id="WP_150082928.1">
    <property type="nucleotide sequence ID" value="NZ_VWRN01000028.1"/>
</dbReference>
<dbReference type="AlphaFoldDB" id="A0A5M8AYM7"/>
<sequence>MTFTNQPCRPSRRIAGLCHTLYARAAGLATTALMALMALAAGPAAAATDAFPSKPIRVVVGFAPGGGADIVARQLGAQLSKQMGQSVVVENRPGATGTIAASNVAQSPADGYSMMLASQSTMVIAPSMYAKLPFDPLRDFIPVTQVVSMPLVMVVNPSVPATTVKEVAELVRAGKLTSYASSGPGGPQHIAGELFNTMSGIKLTHVPYKGESAALTDVIAGNVPVMFANVPVAAPFIKSGKLKAIAVSSLARAPSLPQVPTVAEAGLKDFEVLTWYGLFLPASTPRPIAARISDEVAQALKEPGLRAKFAEQGLNILGTNPEQFGKFMTGEVPKWAAVVKASNIRPE</sequence>
<dbReference type="PIRSF" id="PIRSF017082">
    <property type="entry name" value="YflP"/>
    <property type="match status" value="1"/>
</dbReference>
<dbReference type="PANTHER" id="PTHR42928:SF5">
    <property type="entry name" value="BLR1237 PROTEIN"/>
    <property type="match status" value="1"/>
</dbReference>
<dbReference type="CDD" id="cd13578">
    <property type="entry name" value="PBP2_Bug27"/>
    <property type="match status" value="1"/>
</dbReference>
<accession>A0A5M8AYM7</accession>
<comment type="caution">
    <text evidence="3">The sequence shown here is derived from an EMBL/GenBank/DDBJ whole genome shotgun (WGS) entry which is preliminary data.</text>
</comment>
<evidence type="ECO:0000313" key="4">
    <source>
        <dbReference type="Proteomes" id="UP000324324"/>
    </source>
</evidence>
<reference evidence="3 4" key="1">
    <citation type="submission" date="2019-09" db="EMBL/GenBank/DDBJ databases">
        <title>Isolation of a novel species in the genus Cupriavidus from patients with sepsis using whole genome sequencing.</title>
        <authorList>
            <person name="Kweon O.J."/>
            <person name="Lee M.-K."/>
        </authorList>
    </citation>
    <scope>NUCLEOTIDE SEQUENCE [LARGE SCALE GENOMIC DNA]</scope>
    <source>
        <strain evidence="3 4">MKL-01</strain>
    </source>
</reference>
<feature type="signal peptide" evidence="2">
    <location>
        <begin position="1"/>
        <end position="40"/>
    </location>
</feature>
<evidence type="ECO:0000313" key="3">
    <source>
        <dbReference type="EMBL" id="KAA6125854.1"/>
    </source>
</evidence>
<dbReference type="EMBL" id="VWRN01000028">
    <property type="protein sequence ID" value="KAA6125854.1"/>
    <property type="molecule type" value="Genomic_DNA"/>
</dbReference>
<gene>
    <name evidence="3" type="ORF">F1599_09895</name>
</gene>
<proteinExistence type="inferred from homology"/>
<protein>
    <submittedName>
        <fullName evidence="3">Tripartite tricarboxylate transporter substrate binding protein</fullName>
    </submittedName>
</protein>
<name>A0A5M8AYM7_9BURK</name>
<dbReference type="PANTHER" id="PTHR42928">
    <property type="entry name" value="TRICARBOXYLATE-BINDING PROTEIN"/>
    <property type="match status" value="1"/>
</dbReference>
<keyword evidence="4" id="KW-1185">Reference proteome</keyword>
<organism evidence="3 4">
    <name type="scientific">Cupriavidus cauae</name>
    <dbReference type="NCBI Taxonomy" id="2608999"/>
    <lineage>
        <taxon>Bacteria</taxon>
        <taxon>Pseudomonadati</taxon>
        <taxon>Pseudomonadota</taxon>
        <taxon>Betaproteobacteria</taxon>
        <taxon>Burkholderiales</taxon>
        <taxon>Burkholderiaceae</taxon>
        <taxon>Cupriavidus</taxon>
    </lineage>
</organism>
<comment type="similarity">
    <text evidence="1">Belongs to the UPF0065 (bug) family.</text>
</comment>
<evidence type="ECO:0000256" key="2">
    <source>
        <dbReference type="SAM" id="SignalP"/>
    </source>
</evidence>
<dbReference type="InterPro" id="IPR005064">
    <property type="entry name" value="BUG"/>
</dbReference>
<dbReference type="SUPFAM" id="SSF53850">
    <property type="entry name" value="Periplasmic binding protein-like II"/>
    <property type="match status" value="1"/>
</dbReference>